<dbReference type="AlphaFoldDB" id="A0A5M6ZJF8"/>
<comment type="caution">
    <text evidence="2">The sequence shown here is derived from an EMBL/GenBank/DDBJ whole genome shotgun (WGS) entry which is preliminary data.</text>
</comment>
<feature type="transmembrane region" description="Helical" evidence="1">
    <location>
        <begin position="115"/>
        <end position="141"/>
    </location>
</feature>
<gene>
    <name evidence="2" type="ORF">F1654_02670</name>
</gene>
<keyword evidence="1" id="KW-1133">Transmembrane helix</keyword>
<proteinExistence type="predicted"/>
<organism evidence="2 3">
    <name type="scientific">Alkalicaulis satelles</name>
    <dbReference type="NCBI Taxonomy" id="2609175"/>
    <lineage>
        <taxon>Bacteria</taxon>
        <taxon>Pseudomonadati</taxon>
        <taxon>Pseudomonadota</taxon>
        <taxon>Alphaproteobacteria</taxon>
        <taxon>Maricaulales</taxon>
        <taxon>Maricaulaceae</taxon>
        <taxon>Alkalicaulis</taxon>
    </lineage>
</organism>
<feature type="transmembrane region" description="Helical" evidence="1">
    <location>
        <begin position="73"/>
        <end position="94"/>
    </location>
</feature>
<keyword evidence="3" id="KW-1185">Reference proteome</keyword>
<feature type="transmembrane region" description="Helical" evidence="1">
    <location>
        <begin position="16"/>
        <end position="41"/>
    </location>
</feature>
<reference evidence="2 3" key="1">
    <citation type="submission" date="2019-09" db="EMBL/GenBank/DDBJ databases">
        <authorList>
            <person name="Kevbrin V."/>
            <person name="Grouzdev D.S."/>
        </authorList>
    </citation>
    <scope>NUCLEOTIDE SEQUENCE [LARGE SCALE GENOMIC DNA]</scope>
    <source>
        <strain evidence="2 3">G-192</strain>
    </source>
</reference>
<protein>
    <submittedName>
        <fullName evidence="2">Uncharacterized protein</fullName>
    </submittedName>
</protein>
<sequence length="191" mass="20707">MTASSWRFFTHPITRAAAIIGVAMMTFLFVITFAQAVVMIVSPPSDPNSFRDSLLDEGGQQLRQALAMLGGSVLWSLAPGLLVLSGAILIEWAVRVARAAGVTGRPGLFGFFTHGVARLMMIAVLLYITVWIALNLLAAVMEGRPGFMFFMPLMITFAAPLLILAVLIEYLSRIAQALEKPVRADRQDSAP</sequence>
<dbReference type="EMBL" id="VWOJ01000001">
    <property type="protein sequence ID" value="KAA5804919.1"/>
    <property type="molecule type" value="Genomic_DNA"/>
</dbReference>
<evidence type="ECO:0000313" key="2">
    <source>
        <dbReference type="EMBL" id="KAA5804919.1"/>
    </source>
</evidence>
<keyword evidence="1" id="KW-0812">Transmembrane</keyword>
<accession>A0A5M6ZJF8</accession>
<name>A0A5M6ZJF8_9PROT</name>
<feature type="transmembrane region" description="Helical" evidence="1">
    <location>
        <begin position="147"/>
        <end position="171"/>
    </location>
</feature>
<dbReference type="RefSeq" id="WP_150021950.1">
    <property type="nucleotide sequence ID" value="NZ_VWOJ01000001.1"/>
</dbReference>
<dbReference type="Proteomes" id="UP000325122">
    <property type="component" value="Unassembled WGS sequence"/>
</dbReference>
<evidence type="ECO:0000313" key="3">
    <source>
        <dbReference type="Proteomes" id="UP000325122"/>
    </source>
</evidence>
<evidence type="ECO:0000256" key="1">
    <source>
        <dbReference type="SAM" id="Phobius"/>
    </source>
</evidence>
<keyword evidence="1" id="KW-0472">Membrane</keyword>